<evidence type="ECO:0000313" key="2">
    <source>
        <dbReference type="Proteomes" id="UP000828390"/>
    </source>
</evidence>
<comment type="caution">
    <text evidence="1">The sequence shown here is derived from an EMBL/GenBank/DDBJ whole genome shotgun (WGS) entry which is preliminary data.</text>
</comment>
<dbReference type="Proteomes" id="UP000828390">
    <property type="component" value="Unassembled WGS sequence"/>
</dbReference>
<sequence length="55" mass="6606">MRDHLARRQLSGSVWFSQSLSGRPLGNVVNLWEWLTPFKTVCETSWHHRRLSWRV</sequence>
<gene>
    <name evidence="1" type="ORF">DPMN_191566</name>
</gene>
<reference evidence="1" key="2">
    <citation type="submission" date="2020-11" db="EMBL/GenBank/DDBJ databases">
        <authorList>
            <person name="McCartney M.A."/>
            <person name="Auch B."/>
            <person name="Kono T."/>
            <person name="Mallez S."/>
            <person name="Becker A."/>
            <person name="Gohl D.M."/>
            <person name="Silverstein K.A.T."/>
            <person name="Koren S."/>
            <person name="Bechman K.B."/>
            <person name="Herman A."/>
            <person name="Abrahante J.E."/>
            <person name="Garbe J."/>
        </authorList>
    </citation>
    <scope>NUCLEOTIDE SEQUENCE</scope>
    <source>
        <strain evidence="1">Duluth1</strain>
        <tissue evidence="1">Whole animal</tissue>
    </source>
</reference>
<protein>
    <submittedName>
        <fullName evidence="1">Uncharacterized protein</fullName>
    </submittedName>
</protein>
<organism evidence="1 2">
    <name type="scientific">Dreissena polymorpha</name>
    <name type="common">Zebra mussel</name>
    <name type="synonym">Mytilus polymorpha</name>
    <dbReference type="NCBI Taxonomy" id="45954"/>
    <lineage>
        <taxon>Eukaryota</taxon>
        <taxon>Metazoa</taxon>
        <taxon>Spiralia</taxon>
        <taxon>Lophotrochozoa</taxon>
        <taxon>Mollusca</taxon>
        <taxon>Bivalvia</taxon>
        <taxon>Autobranchia</taxon>
        <taxon>Heteroconchia</taxon>
        <taxon>Euheterodonta</taxon>
        <taxon>Imparidentia</taxon>
        <taxon>Neoheterodontei</taxon>
        <taxon>Myida</taxon>
        <taxon>Dreissenoidea</taxon>
        <taxon>Dreissenidae</taxon>
        <taxon>Dreissena</taxon>
    </lineage>
</organism>
<reference evidence="1" key="1">
    <citation type="journal article" date="2019" name="bioRxiv">
        <title>The Genome of the Zebra Mussel, Dreissena polymorpha: A Resource for Invasive Species Research.</title>
        <authorList>
            <person name="McCartney M.A."/>
            <person name="Auch B."/>
            <person name="Kono T."/>
            <person name="Mallez S."/>
            <person name="Zhang Y."/>
            <person name="Obille A."/>
            <person name="Becker A."/>
            <person name="Abrahante J.E."/>
            <person name="Garbe J."/>
            <person name="Badalamenti J.P."/>
            <person name="Herman A."/>
            <person name="Mangelson H."/>
            <person name="Liachko I."/>
            <person name="Sullivan S."/>
            <person name="Sone E.D."/>
            <person name="Koren S."/>
            <person name="Silverstein K.A.T."/>
            <person name="Beckman K.B."/>
            <person name="Gohl D.M."/>
        </authorList>
    </citation>
    <scope>NUCLEOTIDE SEQUENCE</scope>
    <source>
        <strain evidence="1">Duluth1</strain>
        <tissue evidence="1">Whole animal</tissue>
    </source>
</reference>
<evidence type="ECO:0000313" key="1">
    <source>
        <dbReference type="EMBL" id="KAH3692210.1"/>
    </source>
</evidence>
<name>A0A9D3Y4N0_DREPO</name>
<accession>A0A9D3Y4N0</accession>
<dbReference type="AlphaFoldDB" id="A0A9D3Y4N0"/>
<keyword evidence="2" id="KW-1185">Reference proteome</keyword>
<proteinExistence type="predicted"/>
<dbReference type="EMBL" id="JAIWYP010000024">
    <property type="protein sequence ID" value="KAH3692210.1"/>
    <property type="molecule type" value="Genomic_DNA"/>
</dbReference>